<accession>A0ABY5ARY4</accession>
<gene>
    <name evidence="1" type="ORF">NEA10_03415</name>
</gene>
<organism evidence="1 2">
    <name type="scientific">Phormidium yuhuli AB48</name>
    <dbReference type="NCBI Taxonomy" id="2940671"/>
    <lineage>
        <taxon>Bacteria</taxon>
        <taxon>Bacillati</taxon>
        <taxon>Cyanobacteriota</taxon>
        <taxon>Cyanophyceae</taxon>
        <taxon>Oscillatoriophycideae</taxon>
        <taxon>Oscillatoriales</taxon>
        <taxon>Oscillatoriaceae</taxon>
        <taxon>Phormidium</taxon>
        <taxon>Phormidium yuhuli</taxon>
    </lineage>
</organism>
<sequence>MASEKQVKKYLADWFQLGKKLVVDQNEQLPSPLFENGHYSDAFEACWRAASCPQFGHKSYLQGTEITLAELLDDHWEITSCARCTMPIALPISGVAGAVCPCHDLPSWPNTALPKPRQAVNTQVSLREICRRLVSSDD</sequence>
<name>A0ABY5ARY4_9CYAN</name>
<evidence type="ECO:0000313" key="1">
    <source>
        <dbReference type="EMBL" id="USR91790.1"/>
    </source>
</evidence>
<proteinExistence type="predicted"/>
<dbReference type="Proteomes" id="UP001056708">
    <property type="component" value="Chromosome"/>
</dbReference>
<dbReference type="RefSeq" id="WP_252663820.1">
    <property type="nucleotide sequence ID" value="NZ_CP098611.1"/>
</dbReference>
<protein>
    <submittedName>
        <fullName evidence="1">Uncharacterized protein</fullName>
    </submittedName>
</protein>
<dbReference type="EMBL" id="CP098611">
    <property type="protein sequence ID" value="USR91790.1"/>
    <property type="molecule type" value="Genomic_DNA"/>
</dbReference>
<reference evidence="1" key="1">
    <citation type="submission" date="2022-06" db="EMBL/GenBank/DDBJ databases">
        <title>Genome sequence of Phormidium yuhuli AB48 isolated from an industrial photobioreactor environment.</title>
        <authorList>
            <person name="Qiu Y."/>
            <person name="Noonan A.J.C."/>
            <person name="Dofher K."/>
            <person name="Koch M."/>
            <person name="Kieft B."/>
            <person name="Lin X."/>
            <person name="Ziels R.M."/>
            <person name="Hallam S.J."/>
        </authorList>
    </citation>
    <scope>NUCLEOTIDE SEQUENCE</scope>
    <source>
        <strain evidence="1">AB48</strain>
    </source>
</reference>
<evidence type="ECO:0000313" key="2">
    <source>
        <dbReference type="Proteomes" id="UP001056708"/>
    </source>
</evidence>
<keyword evidence="2" id="KW-1185">Reference proteome</keyword>